<gene>
    <name evidence="1" type="ORF">V2H45_21455</name>
</gene>
<dbReference type="InterPro" id="IPR014825">
    <property type="entry name" value="DNA_alkylation"/>
</dbReference>
<name>A0AAW9Q577_9CYAN</name>
<organism evidence="1 2">
    <name type="scientific">Tumidithrix elongata BACA0141</name>
    <dbReference type="NCBI Taxonomy" id="2716417"/>
    <lineage>
        <taxon>Bacteria</taxon>
        <taxon>Bacillati</taxon>
        <taxon>Cyanobacteriota</taxon>
        <taxon>Cyanophyceae</taxon>
        <taxon>Pseudanabaenales</taxon>
        <taxon>Pseudanabaenaceae</taxon>
        <taxon>Tumidithrix</taxon>
        <taxon>Tumidithrix elongata</taxon>
    </lineage>
</organism>
<dbReference type="Proteomes" id="UP001333818">
    <property type="component" value="Unassembled WGS sequence"/>
</dbReference>
<keyword evidence="2" id="KW-1185">Reference proteome</keyword>
<dbReference type="RefSeq" id="WP_330485751.1">
    <property type="nucleotide sequence ID" value="NZ_JAZBJZ010000125.1"/>
</dbReference>
<proteinExistence type="predicted"/>
<dbReference type="PANTHER" id="PTHR34070:SF1">
    <property type="entry name" value="DNA ALKYLATION REPAIR PROTEIN"/>
    <property type="match status" value="1"/>
</dbReference>
<dbReference type="CDD" id="cd06561">
    <property type="entry name" value="AlkD_like"/>
    <property type="match status" value="1"/>
</dbReference>
<dbReference type="PANTHER" id="PTHR34070">
    <property type="entry name" value="ARMADILLO-TYPE FOLD"/>
    <property type="match status" value="1"/>
</dbReference>
<dbReference type="Gene3D" id="1.25.10.90">
    <property type="match status" value="1"/>
</dbReference>
<protein>
    <submittedName>
        <fullName evidence="1">DNA alkylation repair protein</fullName>
    </submittedName>
</protein>
<dbReference type="SUPFAM" id="SSF48371">
    <property type="entry name" value="ARM repeat"/>
    <property type="match status" value="1"/>
</dbReference>
<comment type="caution">
    <text evidence="1">The sequence shown here is derived from an EMBL/GenBank/DDBJ whole genome shotgun (WGS) entry which is preliminary data.</text>
</comment>
<evidence type="ECO:0000313" key="2">
    <source>
        <dbReference type="Proteomes" id="UP001333818"/>
    </source>
</evidence>
<evidence type="ECO:0000313" key="1">
    <source>
        <dbReference type="EMBL" id="MEE3719314.1"/>
    </source>
</evidence>
<reference evidence="1" key="1">
    <citation type="submission" date="2024-01" db="EMBL/GenBank/DDBJ databases">
        <title>Bank of Algae and Cyanobacteria of the Azores (BACA) strain genomes.</title>
        <authorList>
            <person name="Luz R."/>
            <person name="Cordeiro R."/>
            <person name="Fonseca A."/>
            <person name="Goncalves V."/>
        </authorList>
    </citation>
    <scope>NUCLEOTIDE SEQUENCE</scope>
    <source>
        <strain evidence="1">BACA0141</strain>
    </source>
</reference>
<dbReference type="InterPro" id="IPR016024">
    <property type="entry name" value="ARM-type_fold"/>
</dbReference>
<dbReference type="Pfam" id="PF08713">
    <property type="entry name" value="DNA_alkylation"/>
    <property type="match status" value="1"/>
</dbReference>
<dbReference type="AlphaFoldDB" id="A0AAW9Q577"/>
<accession>A0AAW9Q577</accession>
<dbReference type="EMBL" id="JAZBJZ010000125">
    <property type="protein sequence ID" value="MEE3719314.1"/>
    <property type="molecule type" value="Genomic_DNA"/>
</dbReference>
<sequence>MDKLTQLKNKLKSLEDLEKAKTLSRFFKTGKGEYGEGDRFLGITVPAQRKLAKEFVSLELSEIEQLLASQIHEHRLTALLILTYQFPKANAIEQAEIVRFYLAHTQWINNWDLVDVSCRPIVGVYLLERDRSILYEFAHSQNLWQQRIAIITTGEFIKYGQFTDTIAIAEILLHHSHDLIHKAVGWMLREVGKKERPVLEAFLNRYASQMPRTMLRYAIEHFNDAERKSYLHLRNGTN</sequence>